<gene>
    <name evidence="2" type="ORF">FGG08_002020</name>
</gene>
<feature type="region of interest" description="Disordered" evidence="1">
    <location>
        <begin position="473"/>
        <end position="500"/>
    </location>
</feature>
<evidence type="ECO:0000313" key="2">
    <source>
        <dbReference type="EMBL" id="KAH0543704.1"/>
    </source>
</evidence>
<feature type="region of interest" description="Disordered" evidence="1">
    <location>
        <begin position="219"/>
        <end position="316"/>
    </location>
</feature>
<sequence>MVRPLGRSKSFRERGWGAASATDLRELKELTQDSIAHPQPRVVFDTGGKTLYVSDDQTMGTRRSRSRSTEETDRPSTSSGVTKRDRAIGLPANPHPLRQSPPSAVPAAEPPMPSYLPPDPPSEPERDPERDPENEPEQEPEREPEQESEITSIGMALGSPRADRPPVVQLPYGGSDGFSTYSSSTMGTEVLQGKNYQFKAPTRQKSTSKWKLFGGMFGKKAPATGSRSRSPLYQLAQASESPTPGTVQQEYDVHTRPPPPAKDFGSVEKVQRAKSVRHAGQKKLVKSPSKATLRSQTLEPQTSWPRTAGPHLESSPVIDVDIPSIEMERYSVMFGSLLKPRNSSLLARRQVTLEKLKDIDGSVKKERNLPYIADVEPPTPGRSTGRSSFSIFPASPLSSNRDAPPTTPRIQLQSQLHRSNTTPSSLSPSRLAFDHTQRPPDSGIVLMVHSPARDNAPRYPTHWTPYKARMASLEPPHGSPIGKESGVKNHAHAPSSKREAEDHLFETIAEGLSSKPPAARDTYTHRSQTSNVSIEEEAWMKDAVEVSIARQISRSRSQRRMLLPIVSDSERLVQRAKLKPVLVDVPARMSHLVEYENA</sequence>
<feature type="region of interest" description="Disordered" evidence="1">
    <location>
        <begin position="370"/>
        <end position="439"/>
    </location>
</feature>
<reference evidence="2" key="1">
    <citation type="submission" date="2021-03" db="EMBL/GenBank/DDBJ databases">
        <title>Comparative genomics and phylogenomic investigation of the class Geoglossomycetes provide insights into ecological specialization and systematics.</title>
        <authorList>
            <person name="Melie T."/>
            <person name="Pirro S."/>
            <person name="Miller A.N."/>
            <person name="Quandt A."/>
        </authorList>
    </citation>
    <scope>NUCLEOTIDE SEQUENCE</scope>
    <source>
        <strain evidence="2">GBOQ0MN5Z8</strain>
    </source>
</reference>
<dbReference type="Proteomes" id="UP000698800">
    <property type="component" value="Unassembled WGS sequence"/>
</dbReference>
<comment type="caution">
    <text evidence="2">The sequence shown here is derived from an EMBL/GenBank/DDBJ whole genome shotgun (WGS) entry which is preliminary data.</text>
</comment>
<feature type="region of interest" description="Disordered" evidence="1">
    <location>
        <begin position="1"/>
        <end position="171"/>
    </location>
</feature>
<proteinExistence type="predicted"/>
<organism evidence="2 3">
    <name type="scientific">Glutinoglossum americanum</name>
    <dbReference type="NCBI Taxonomy" id="1670608"/>
    <lineage>
        <taxon>Eukaryota</taxon>
        <taxon>Fungi</taxon>
        <taxon>Dikarya</taxon>
        <taxon>Ascomycota</taxon>
        <taxon>Pezizomycotina</taxon>
        <taxon>Geoglossomycetes</taxon>
        <taxon>Geoglossales</taxon>
        <taxon>Geoglossaceae</taxon>
        <taxon>Glutinoglossum</taxon>
    </lineage>
</organism>
<feature type="compositionally biased region" description="Basic residues" evidence="1">
    <location>
        <begin position="272"/>
        <end position="285"/>
    </location>
</feature>
<feature type="compositionally biased region" description="Polar residues" evidence="1">
    <location>
        <begin position="381"/>
        <end position="401"/>
    </location>
</feature>
<feature type="compositionally biased region" description="Polar residues" evidence="1">
    <location>
        <begin position="408"/>
        <end position="428"/>
    </location>
</feature>
<name>A0A9P8L254_9PEZI</name>
<dbReference type="OrthoDB" id="5404004at2759"/>
<feature type="compositionally biased region" description="Polar residues" evidence="1">
    <location>
        <begin position="289"/>
        <end position="305"/>
    </location>
</feature>
<evidence type="ECO:0000313" key="3">
    <source>
        <dbReference type="Proteomes" id="UP000698800"/>
    </source>
</evidence>
<protein>
    <submittedName>
        <fullName evidence="2">Uncharacterized protein</fullName>
    </submittedName>
</protein>
<dbReference type="EMBL" id="JAGHQL010000028">
    <property type="protein sequence ID" value="KAH0543704.1"/>
    <property type="molecule type" value="Genomic_DNA"/>
</dbReference>
<dbReference type="AlphaFoldDB" id="A0A9P8L254"/>
<evidence type="ECO:0000256" key="1">
    <source>
        <dbReference type="SAM" id="MobiDB-lite"/>
    </source>
</evidence>
<keyword evidence="3" id="KW-1185">Reference proteome</keyword>
<feature type="compositionally biased region" description="Polar residues" evidence="1">
    <location>
        <begin position="225"/>
        <end position="249"/>
    </location>
</feature>
<feature type="compositionally biased region" description="Basic and acidic residues" evidence="1">
    <location>
        <begin position="123"/>
        <end position="145"/>
    </location>
</feature>
<feature type="compositionally biased region" description="Pro residues" evidence="1">
    <location>
        <begin position="108"/>
        <end position="121"/>
    </location>
</feature>
<accession>A0A9P8L254</accession>